<keyword evidence="7" id="KW-1185">Reference proteome</keyword>
<accession>A0A4S8KGV3</accession>
<comment type="caution">
    <text evidence="6">The sequence shown here is derived from an EMBL/GenBank/DDBJ whole genome shotgun (WGS) entry which is preliminary data.</text>
</comment>
<evidence type="ECO:0000256" key="5">
    <source>
        <dbReference type="ARBA" id="ARBA00035114"/>
    </source>
</evidence>
<keyword evidence="4" id="KW-0472">Membrane</keyword>
<keyword evidence="3" id="KW-1133">Transmembrane helix</keyword>
<gene>
    <name evidence="6" type="ORF">C4D60_Mb04t34220</name>
</gene>
<reference evidence="6 7" key="1">
    <citation type="journal article" date="2019" name="Nat. Plants">
        <title>Genome sequencing of Musa balbisiana reveals subgenome evolution and function divergence in polyploid bananas.</title>
        <authorList>
            <person name="Yao X."/>
        </authorList>
    </citation>
    <scope>NUCLEOTIDE SEQUENCE [LARGE SCALE GENOMIC DNA]</scope>
    <source>
        <strain evidence="7">cv. DH-PKW</strain>
        <tissue evidence="6">Leaves</tissue>
    </source>
</reference>
<name>A0A4S8KGV3_MUSBA</name>
<evidence type="ECO:0000256" key="2">
    <source>
        <dbReference type="ARBA" id="ARBA00022692"/>
    </source>
</evidence>
<dbReference type="AlphaFoldDB" id="A0A4S8KGV3"/>
<sequence length="401" mass="45254">MEETEYISARSSTNMSRPHDGQRTFFPFGNPFCIILPKGSYLSLKFRELQFSFEKNLADKLKKLKPKDNADVLTLSWMRLAIEFLSEAYNSLKTLINELQLPVSDWDEKWIDIYLDSSVKLLDICIALSSELSRLNQGQILLQYVVHLMDISTSHPSPEQLKKSHLHLHEWIEHINSKSFKLESCPVIESLRGTLGLPKVKSSKGTVLMRALYGVKVMTVFICGVFSVMLSGCSKPLIDLHISSEDFFWFEAFCDLQAAVNEEIRRQFDSGKVVIFKEIAAVEACATGLCNLTISGSCEKEPMQDSIGINHEEEMIAPRKSTDLERQMLQEYAINLVNGANSLGHELDSVSKQVNDFFEIVLMGRDALLCNLRISAAPSLGFADTRMLRVTMNRSPSKQAI</sequence>
<evidence type="ECO:0008006" key="8">
    <source>
        <dbReference type="Google" id="ProtNLM"/>
    </source>
</evidence>
<evidence type="ECO:0000256" key="4">
    <source>
        <dbReference type="ARBA" id="ARBA00023136"/>
    </source>
</evidence>
<dbReference type="GO" id="GO:0016020">
    <property type="term" value="C:membrane"/>
    <property type="evidence" value="ECO:0007669"/>
    <property type="project" value="UniProtKB-SubCell"/>
</dbReference>
<proteinExistence type="inferred from homology"/>
<evidence type="ECO:0000256" key="1">
    <source>
        <dbReference type="ARBA" id="ARBA00004167"/>
    </source>
</evidence>
<dbReference type="Proteomes" id="UP000317650">
    <property type="component" value="Chromosome 4"/>
</dbReference>
<evidence type="ECO:0000313" key="7">
    <source>
        <dbReference type="Proteomes" id="UP000317650"/>
    </source>
</evidence>
<organism evidence="6 7">
    <name type="scientific">Musa balbisiana</name>
    <name type="common">Banana</name>
    <dbReference type="NCBI Taxonomy" id="52838"/>
    <lineage>
        <taxon>Eukaryota</taxon>
        <taxon>Viridiplantae</taxon>
        <taxon>Streptophyta</taxon>
        <taxon>Embryophyta</taxon>
        <taxon>Tracheophyta</taxon>
        <taxon>Spermatophyta</taxon>
        <taxon>Magnoliopsida</taxon>
        <taxon>Liliopsida</taxon>
        <taxon>Zingiberales</taxon>
        <taxon>Musaceae</taxon>
        <taxon>Musa</taxon>
    </lineage>
</organism>
<dbReference type="EMBL" id="PYDT01000001">
    <property type="protein sequence ID" value="THU74519.1"/>
    <property type="molecule type" value="Genomic_DNA"/>
</dbReference>
<dbReference type="PANTHER" id="PTHR31509">
    <property type="entry name" value="BPS1-LIKE PROTEIN"/>
    <property type="match status" value="1"/>
</dbReference>
<dbReference type="STRING" id="52838.A0A4S8KGV3"/>
<evidence type="ECO:0000313" key="6">
    <source>
        <dbReference type="EMBL" id="THU74519.1"/>
    </source>
</evidence>
<dbReference type="Pfam" id="PF05633">
    <property type="entry name" value="ROH1-like"/>
    <property type="match status" value="1"/>
</dbReference>
<protein>
    <recommendedName>
        <fullName evidence="8">Protein BPS1, chloroplastic</fullName>
    </recommendedName>
</protein>
<keyword evidence="2" id="KW-0812">Transmembrane</keyword>
<evidence type="ECO:0000256" key="3">
    <source>
        <dbReference type="ARBA" id="ARBA00022989"/>
    </source>
</evidence>
<comment type="similarity">
    <text evidence="5">Belongs to the ROH1 family.</text>
</comment>
<dbReference type="InterPro" id="IPR008511">
    <property type="entry name" value="ROH1-like"/>
</dbReference>
<comment type="subcellular location">
    <subcellularLocation>
        <location evidence="1">Membrane</location>
        <topology evidence="1">Single-pass membrane protein</topology>
    </subcellularLocation>
</comment>